<dbReference type="SUPFAM" id="SSF48557">
    <property type="entry name" value="L-aspartase-like"/>
    <property type="match status" value="1"/>
</dbReference>
<dbReference type="STRING" id="100787.A0A0G4KT53"/>
<gene>
    <name evidence="3" type="ORF">BN1708_002798</name>
    <name evidence="2" type="ORF">BN1723_009869</name>
</gene>
<dbReference type="GO" id="GO:0004056">
    <property type="term" value="F:argininosuccinate lyase activity"/>
    <property type="evidence" value="ECO:0007669"/>
    <property type="project" value="InterPro"/>
</dbReference>
<dbReference type="GO" id="GO:0005829">
    <property type="term" value="C:cytosol"/>
    <property type="evidence" value="ECO:0007669"/>
    <property type="project" value="TreeGrafter"/>
</dbReference>
<dbReference type="AlphaFoldDB" id="A0A0G4KT53"/>
<feature type="domain" description="Argininosuccinate lyase C-terminal" evidence="1">
    <location>
        <begin position="77"/>
        <end position="148"/>
    </location>
</feature>
<evidence type="ECO:0000313" key="3">
    <source>
        <dbReference type="EMBL" id="CRK15602.1"/>
    </source>
</evidence>
<dbReference type="Gene3D" id="1.20.200.10">
    <property type="entry name" value="Fumarase/aspartase (Central domain)"/>
    <property type="match status" value="1"/>
</dbReference>
<dbReference type="GO" id="GO:0042450">
    <property type="term" value="P:L-arginine biosynthetic process via ornithine"/>
    <property type="evidence" value="ECO:0007669"/>
    <property type="project" value="InterPro"/>
</dbReference>
<dbReference type="PANTHER" id="PTHR43814:SF1">
    <property type="entry name" value="ARGININOSUCCINATE LYASE"/>
    <property type="match status" value="1"/>
</dbReference>
<name>A0A0G4KT53_VERLO</name>
<dbReference type="Gene3D" id="1.10.40.30">
    <property type="entry name" value="Fumarase/aspartase (C-terminal domain)"/>
    <property type="match status" value="1"/>
</dbReference>
<dbReference type="Proteomes" id="UP000044602">
    <property type="component" value="Unassembled WGS sequence"/>
</dbReference>
<dbReference type="Proteomes" id="UP000045706">
    <property type="component" value="Unassembled WGS sequence"/>
</dbReference>
<protein>
    <recommendedName>
        <fullName evidence="1">Argininosuccinate lyase C-terminal domain-containing protein</fullName>
    </recommendedName>
</protein>
<feature type="non-terminal residue" evidence="2">
    <location>
        <position position="205"/>
    </location>
</feature>
<dbReference type="EMBL" id="CVQI01003669">
    <property type="protein sequence ID" value="CRK12959.1"/>
    <property type="molecule type" value="Genomic_DNA"/>
</dbReference>
<evidence type="ECO:0000313" key="4">
    <source>
        <dbReference type="Proteomes" id="UP000044602"/>
    </source>
</evidence>
<dbReference type="Pfam" id="PF14698">
    <property type="entry name" value="ASL_C2"/>
    <property type="match status" value="1"/>
</dbReference>
<dbReference type="EMBL" id="CVQH01006668">
    <property type="protein sequence ID" value="CRK15602.1"/>
    <property type="molecule type" value="Genomic_DNA"/>
</dbReference>
<organism evidence="2 5">
    <name type="scientific">Verticillium longisporum</name>
    <name type="common">Verticillium dahliae var. longisporum</name>
    <dbReference type="NCBI Taxonomy" id="100787"/>
    <lineage>
        <taxon>Eukaryota</taxon>
        <taxon>Fungi</taxon>
        <taxon>Dikarya</taxon>
        <taxon>Ascomycota</taxon>
        <taxon>Pezizomycotina</taxon>
        <taxon>Sordariomycetes</taxon>
        <taxon>Hypocreomycetidae</taxon>
        <taxon>Glomerellales</taxon>
        <taxon>Plectosphaerellaceae</taxon>
        <taxon>Verticillium</taxon>
    </lineage>
</organism>
<accession>A0A0G4KT53</accession>
<evidence type="ECO:0000313" key="5">
    <source>
        <dbReference type="Proteomes" id="UP000045706"/>
    </source>
</evidence>
<proteinExistence type="predicted"/>
<evidence type="ECO:0000259" key="1">
    <source>
        <dbReference type="Pfam" id="PF14698"/>
    </source>
</evidence>
<dbReference type="PANTHER" id="PTHR43814">
    <property type="entry name" value="ARGININOSUCCINATE LYASE"/>
    <property type="match status" value="1"/>
</dbReference>
<evidence type="ECO:0000313" key="2">
    <source>
        <dbReference type="EMBL" id="CRK12959.1"/>
    </source>
</evidence>
<dbReference type="InterPro" id="IPR008948">
    <property type="entry name" value="L-Aspartase-like"/>
</dbReference>
<keyword evidence="4" id="KW-1185">Reference proteome</keyword>
<sequence>MVLERIRGLAGVAVGWAASHLGVMHTATSTDVDQSYVHNLLPGQCAETVGAIALLREVLATAEFDVPAMRISAGQHWSTASALADALVSLCGLSFRDAHESVARLVEAHERADCRDGELRGKLIKDAFRHVLSESDVRSILDPESFVESRISSGGTSPKARRELAVAASADLAEKKKSLLARIDYVDKGLQLLLKDAQSLVISPE</sequence>
<dbReference type="InterPro" id="IPR009049">
    <property type="entry name" value="Argininosuccinate_lyase"/>
</dbReference>
<dbReference type="InterPro" id="IPR029419">
    <property type="entry name" value="Arg_succ_lyase_C"/>
</dbReference>
<reference evidence="4 5" key="1">
    <citation type="submission" date="2015-05" db="EMBL/GenBank/DDBJ databases">
        <authorList>
            <person name="Fogelqvist Johan"/>
        </authorList>
    </citation>
    <scope>NUCLEOTIDE SEQUENCE [LARGE SCALE GENOMIC DNA]</scope>
    <source>
        <strain evidence="3">VL1</strain>
        <strain evidence="2">VL2</strain>
    </source>
</reference>